<evidence type="ECO:0000259" key="2">
    <source>
        <dbReference type="PROSITE" id="PS50851"/>
    </source>
</evidence>
<organism evidence="3 4">
    <name type="scientific">Archangium violaceum Cb vi76</name>
    <dbReference type="NCBI Taxonomy" id="1406225"/>
    <lineage>
        <taxon>Bacteria</taxon>
        <taxon>Pseudomonadati</taxon>
        <taxon>Myxococcota</taxon>
        <taxon>Myxococcia</taxon>
        <taxon>Myxococcales</taxon>
        <taxon>Cystobacterineae</taxon>
        <taxon>Archangiaceae</taxon>
        <taxon>Archangium</taxon>
    </lineage>
</organism>
<dbReference type="GO" id="GO:0006935">
    <property type="term" value="P:chemotaxis"/>
    <property type="evidence" value="ECO:0007669"/>
    <property type="project" value="InterPro"/>
</dbReference>
<dbReference type="EMBL" id="JPMI01000220">
    <property type="protein sequence ID" value="KFA90238.1"/>
    <property type="molecule type" value="Genomic_DNA"/>
</dbReference>
<gene>
    <name evidence="3" type="ORF">Q664_30205</name>
</gene>
<name>A0A084SP53_9BACT</name>
<dbReference type="InterPro" id="IPR036061">
    <property type="entry name" value="CheW-like_dom_sf"/>
</dbReference>
<dbReference type="RefSeq" id="WP_043403340.1">
    <property type="nucleotide sequence ID" value="NZ_JPMI01000220.1"/>
</dbReference>
<accession>A0A084SP53</accession>
<dbReference type="InterPro" id="IPR002545">
    <property type="entry name" value="CheW-lke_dom"/>
</dbReference>
<reference evidence="3 4" key="1">
    <citation type="submission" date="2014-07" db="EMBL/GenBank/DDBJ databases">
        <title>Draft Genome Sequence of Gephyronic Acid Producer, Cystobacter violaceus Strain Cb vi76.</title>
        <authorList>
            <person name="Stevens D.C."/>
            <person name="Young J."/>
            <person name="Carmichael R."/>
            <person name="Tan J."/>
            <person name="Taylor R.E."/>
        </authorList>
    </citation>
    <scope>NUCLEOTIDE SEQUENCE [LARGE SCALE GENOMIC DNA]</scope>
    <source>
        <strain evidence="3 4">Cb vi76</strain>
    </source>
</reference>
<evidence type="ECO:0000313" key="3">
    <source>
        <dbReference type="EMBL" id="KFA90238.1"/>
    </source>
</evidence>
<evidence type="ECO:0000256" key="1">
    <source>
        <dbReference type="SAM" id="Coils"/>
    </source>
</evidence>
<dbReference type="Proteomes" id="UP000028547">
    <property type="component" value="Unassembled WGS sequence"/>
</dbReference>
<feature type="domain" description="CheW-like" evidence="2">
    <location>
        <begin position="47"/>
        <end position="187"/>
    </location>
</feature>
<dbReference type="Gene3D" id="2.40.50.180">
    <property type="entry name" value="CheA-289, Domain 4"/>
    <property type="match status" value="1"/>
</dbReference>
<dbReference type="SMART" id="SM00260">
    <property type="entry name" value="CheW"/>
    <property type="match status" value="1"/>
</dbReference>
<dbReference type="AlphaFoldDB" id="A0A084SP53"/>
<dbReference type="GO" id="GO:0007165">
    <property type="term" value="P:signal transduction"/>
    <property type="evidence" value="ECO:0007669"/>
    <property type="project" value="InterPro"/>
</dbReference>
<proteinExistence type="predicted"/>
<keyword evidence="1" id="KW-0175">Coiled coil</keyword>
<protein>
    <submittedName>
        <fullName evidence="3">Chemotaxis protein CheW</fullName>
    </submittedName>
</protein>
<dbReference type="Pfam" id="PF01584">
    <property type="entry name" value="CheW"/>
    <property type="match status" value="1"/>
</dbReference>
<feature type="coiled-coil region" evidence="1">
    <location>
        <begin position="9"/>
        <end position="43"/>
    </location>
</feature>
<sequence length="188" mass="19891">MVDSPPMTAAEAQARRASVQKRLTQVEEEIVRLRRELATLGVDQRLPGLYLTVEVAGTTALLPVEAVMEVVRLVAIEPLPAALPHVRGTMLYRGTPAVVVDLAALLGVRREPDLDAHLVICGGARMVAVLVDRVRDLVESPVLVDGAASGETAHAWDGTGLMAGLCRTSEGIRPLLRASAILAVPEGA</sequence>
<evidence type="ECO:0000313" key="4">
    <source>
        <dbReference type="Proteomes" id="UP000028547"/>
    </source>
</evidence>
<dbReference type="SUPFAM" id="SSF50341">
    <property type="entry name" value="CheW-like"/>
    <property type="match status" value="1"/>
</dbReference>
<dbReference type="PROSITE" id="PS50851">
    <property type="entry name" value="CHEW"/>
    <property type="match status" value="1"/>
</dbReference>
<comment type="caution">
    <text evidence="3">The sequence shown here is derived from an EMBL/GenBank/DDBJ whole genome shotgun (WGS) entry which is preliminary data.</text>
</comment>